<evidence type="ECO:0000256" key="4">
    <source>
        <dbReference type="ARBA" id="ARBA00022737"/>
    </source>
</evidence>
<dbReference type="GO" id="GO:0071011">
    <property type="term" value="C:precatalytic spliceosome"/>
    <property type="evidence" value="ECO:0007669"/>
    <property type="project" value="TreeGrafter"/>
</dbReference>
<keyword evidence="5" id="KW-0508">mRNA splicing</keyword>
<dbReference type="PANTHER" id="PTHR11246:SF3">
    <property type="entry name" value="CROOKED NECK-LIKE PROTEIN 1"/>
    <property type="match status" value="1"/>
</dbReference>
<dbReference type="SUPFAM" id="SSF48452">
    <property type="entry name" value="TPR-like"/>
    <property type="match status" value="3"/>
</dbReference>
<dbReference type="InParanoid" id="A0A6I9S586"/>
<evidence type="ECO:0000256" key="2">
    <source>
        <dbReference type="ARBA" id="ARBA00008644"/>
    </source>
</evidence>
<dbReference type="RefSeq" id="XP_010937356.1">
    <property type="nucleotide sequence ID" value="XM_010939054.1"/>
</dbReference>
<gene>
    <name evidence="8" type="primary">LOC105056746</name>
</gene>
<dbReference type="AlphaFoldDB" id="A0A6I9S586"/>
<evidence type="ECO:0000256" key="6">
    <source>
        <dbReference type="ARBA" id="ARBA00023242"/>
    </source>
</evidence>
<reference evidence="8" key="1">
    <citation type="submission" date="2025-08" db="UniProtKB">
        <authorList>
            <consortium name="RefSeq"/>
        </authorList>
    </citation>
    <scope>IDENTIFICATION</scope>
</reference>
<comment type="similarity">
    <text evidence="2">Belongs to the crooked-neck family.</text>
</comment>
<accession>A0A6I9S586</accession>
<evidence type="ECO:0000313" key="7">
    <source>
        <dbReference type="Proteomes" id="UP000504607"/>
    </source>
</evidence>
<dbReference type="SMART" id="SM00386">
    <property type="entry name" value="HAT"/>
    <property type="match status" value="4"/>
</dbReference>
<keyword evidence="6" id="KW-0539">Nucleus</keyword>
<dbReference type="InterPro" id="IPR003107">
    <property type="entry name" value="HAT"/>
</dbReference>
<dbReference type="Proteomes" id="UP000504607">
    <property type="component" value="Chromosome 13"/>
</dbReference>
<name>A0A6I9S586_ELAGV</name>
<dbReference type="GO" id="GO:0071007">
    <property type="term" value="C:U2-type catalytic step 2 spliceosome"/>
    <property type="evidence" value="ECO:0007669"/>
    <property type="project" value="TreeGrafter"/>
</dbReference>
<evidence type="ECO:0000256" key="1">
    <source>
        <dbReference type="ARBA" id="ARBA00004123"/>
    </source>
</evidence>
<dbReference type="GO" id="GO:0000974">
    <property type="term" value="C:Prp19 complex"/>
    <property type="evidence" value="ECO:0007669"/>
    <property type="project" value="TreeGrafter"/>
</dbReference>
<keyword evidence="4" id="KW-0677">Repeat</keyword>
<dbReference type="InterPro" id="IPR045075">
    <property type="entry name" value="Syf1-like"/>
</dbReference>
<evidence type="ECO:0000256" key="3">
    <source>
        <dbReference type="ARBA" id="ARBA00022664"/>
    </source>
</evidence>
<dbReference type="OrthoDB" id="541719at2759"/>
<dbReference type="GO" id="GO:0000245">
    <property type="term" value="P:spliceosomal complex assembly"/>
    <property type="evidence" value="ECO:0007669"/>
    <property type="project" value="TreeGrafter"/>
</dbReference>
<proteinExistence type="inferred from homology"/>
<keyword evidence="7" id="KW-1185">Reference proteome</keyword>
<organism evidence="7 8">
    <name type="scientific">Elaeis guineensis var. tenera</name>
    <name type="common">Oil palm</name>
    <dbReference type="NCBI Taxonomy" id="51953"/>
    <lineage>
        <taxon>Eukaryota</taxon>
        <taxon>Viridiplantae</taxon>
        <taxon>Streptophyta</taxon>
        <taxon>Embryophyta</taxon>
        <taxon>Tracheophyta</taxon>
        <taxon>Spermatophyta</taxon>
        <taxon>Magnoliopsida</taxon>
        <taxon>Liliopsida</taxon>
        <taxon>Arecaceae</taxon>
        <taxon>Arecoideae</taxon>
        <taxon>Cocoseae</taxon>
        <taxon>Elaeidinae</taxon>
        <taxon>Elaeis</taxon>
    </lineage>
</organism>
<protein>
    <submittedName>
        <fullName evidence="8">Pre-mRNA-splicing factor clf1-like</fullName>
    </submittedName>
</protein>
<keyword evidence="3" id="KW-0507">mRNA processing</keyword>
<dbReference type="InterPro" id="IPR011990">
    <property type="entry name" value="TPR-like_helical_dom_sf"/>
</dbReference>
<evidence type="ECO:0000256" key="5">
    <source>
        <dbReference type="ARBA" id="ARBA00023187"/>
    </source>
</evidence>
<evidence type="ECO:0000313" key="8">
    <source>
        <dbReference type="RefSeq" id="XP_010937356.1"/>
    </source>
</evidence>
<dbReference type="GO" id="GO:0071014">
    <property type="term" value="C:post-mRNA release spliceosomal complex"/>
    <property type="evidence" value="ECO:0007669"/>
    <property type="project" value="TreeGrafter"/>
</dbReference>
<sequence length="359" mass="41501">MHYDKATLHFSYAQFEASVGMEDEEVGCEAPNTSFLCESMYAKLERSLSEIEHAQVIFELTVAQPTLNIPELLCKDCIDYEYETSGDEYERTRQVYEGLLDRTKHLKVWISYVKFEASVGMEDEEVGCGAPNTSLLYRSMYAELKRSLSEIERARAICELTVAQPTLDMPELLCKACIDYEYETSGSEYERIRQVYERLFDRTKYLKVWISYTKFEASIGMEDEEMGCGASNASLLCRSMYTELERSLSEIEHAGAIFKLTIAQPTLDIPKLLCKACIDYEYETSGERLCKACIDYEYETSEGEYERTRQVYERLFDRTKHLKVWISYAKLEASVGMKDEETDTLMLLSNTLLCFEQLC</sequence>
<dbReference type="PANTHER" id="PTHR11246">
    <property type="entry name" value="PRE-MRNA SPLICING FACTOR"/>
    <property type="match status" value="1"/>
</dbReference>
<dbReference type="Gene3D" id="1.25.40.10">
    <property type="entry name" value="Tetratricopeptide repeat domain"/>
    <property type="match status" value="3"/>
</dbReference>
<comment type="subcellular location">
    <subcellularLocation>
        <location evidence="1">Nucleus</location>
    </subcellularLocation>
</comment>